<sequence length="200" mass="21454">MLTARRAGYDAVMEPNAATSPIPPSPWIVRHAHLLAAGGSVLDVACGGGRHVRWLQARGHGVSAVDRNAEAIEGLRDIASVLVADLESGPWPYADRQFDAVIVTNYLWRPLLPRIVQAVAPGGVLLYETFALGQASIGKPSNPDFLLRPGELLDAARPALRVLAYEDGYVERPQPAYLQRIAAVREGAGASAADRYNLSL</sequence>
<name>A0A1J5PJC6_9ZZZZ</name>
<feature type="domain" description="Methyltransferase" evidence="1">
    <location>
        <begin position="41"/>
        <end position="123"/>
    </location>
</feature>
<proteinExistence type="predicted"/>
<dbReference type="InterPro" id="IPR029063">
    <property type="entry name" value="SAM-dependent_MTases_sf"/>
</dbReference>
<organism evidence="2">
    <name type="scientific">mine drainage metagenome</name>
    <dbReference type="NCBI Taxonomy" id="410659"/>
    <lineage>
        <taxon>unclassified sequences</taxon>
        <taxon>metagenomes</taxon>
        <taxon>ecological metagenomes</taxon>
    </lineage>
</organism>
<dbReference type="InterPro" id="IPR041698">
    <property type="entry name" value="Methyltransf_25"/>
</dbReference>
<accession>A0A1J5PJC6</accession>
<dbReference type="CDD" id="cd02440">
    <property type="entry name" value="AdoMet_MTases"/>
    <property type="match status" value="1"/>
</dbReference>
<dbReference type="Gene3D" id="3.40.50.150">
    <property type="entry name" value="Vaccinia Virus protein VP39"/>
    <property type="match status" value="1"/>
</dbReference>
<dbReference type="Pfam" id="PF13649">
    <property type="entry name" value="Methyltransf_25"/>
    <property type="match status" value="1"/>
</dbReference>
<reference evidence="2" key="1">
    <citation type="submission" date="2016-10" db="EMBL/GenBank/DDBJ databases">
        <title>Sequence of Gallionella enrichment culture.</title>
        <authorList>
            <person name="Poehlein A."/>
            <person name="Muehling M."/>
            <person name="Daniel R."/>
        </authorList>
    </citation>
    <scope>NUCLEOTIDE SEQUENCE</scope>
</reference>
<evidence type="ECO:0000313" key="2">
    <source>
        <dbReference type="EMBL" id="OIQ71614.1"/>
    </source>
</evidence>
<dbReference type="AlphaFoldDB" id="A0A1J5PJC6"/>
<dbReference type="EMBL" id="MLJW01003645">
    <property type="protein sequence ID" value="OIQ71614.1"/>
    <property type="molecule type" value="Genomic_DNA"/>
</dbReference>
<protein>
    <submittedName>
        <fullName evidence="2">Tellurite resistance protein TehB</fullName>
    </submittedName>
</protein>
<comment type="caution">
    <text evidence="2">The sequence shown here is derived from an EMBL/GenBank/DDBJ whole genome shotgun (WGS) entry which is preliminary data.</text>
</comment>
<evidence type="ECO:0000259" key="1">
    <source>
        <dbReference type="Pfam" id="PF13649"/>
    </source>
</evidence>
<dbReference type="SUPFAM" id="SSF53335">
    <property type="entry name" value="S-adenosyl-L-methionine-dependent methyltransferases"/>
    <property type="match status" value="1"/>
</dbReference>
<gene>
    <name evidence="2" type="ORF">GALL_467650</name>
</gene>